<feature type="region of interest" description="Disordered" evidence="2">
    <location>
        <begin position="1598"/>
        <end position="1627"/>
    </location>
</feature>
<feature type="region of interest" description="Disordered" evidence="2">
    <location>
        <begin position="1362"/>
        <end position="1396"/>
    </location>
</feature>
<feature type="compositionally biased region" description="Basic and acidic residues" evidence="2">
    <location>
        <begin position="536"/>
        <end position="584"/>
    </location>
</feature>
<feature type="compositionally biased region" description="Basic and acidic residues" evidence="2">
    <location>
        <begin position="1380"/>
        <end position="1396"/>
    </location>
</feature>
<feature type="region of interest" description="Disordered" evidence="2">
    <location>
        <begin position="2581"/>
        <end position="2608"/>
    </location>
</feature>
<feature type="compositionally biased region" description="Basic and acidic residues" evidence="2">
    <location>
        <begin position="2593"/>
        <end position="2608"/>
    </location>
</feature>
<dbReference type="PANTHER" id="PTHR13843:SF12">
    <property type="entry name" value="ATPASE F1_V1_A1 COMPLEX ALPHA_BETA SUBUNIT NUCLEOTIDE-BINDING DOMAIN-CONTAINING PROTEIN"/>
    <property type="match status" value="1"/>
</dbReference>
<dbReference type="InterPro" id="IPR056617">
    <property type="entry name" value="MAP1B/S_N"/>
</dbReference>
<dbReference type="PANTHER" id="PTHR13843">
    <property type="entry name" value="MICROTUBULE-ASSOCIATED PROTEIN"/>
    <property type="match status" value="1"/>
</dbReference>
<evidence type="ECO:0000313" key="6">
    <source>
        <dbReference type="Proteomes" id="UP001566132"/>
    </source>
</evidence>
<comment type="caution">
    <text evidence="5">The sequence shown here is derived from an EMBL/GenBank/DDBJ whole genome shotgun (WGS) entry which is preliminary data.</text>
</comment>
<sequence length="3081" mass="354157">MEDKGGQQPPPPPQVPSPLTGCYLLVVVGEPHSQDHKEIILQKISKGLLSWDVKDCLVDLEKELISLTEQNLEGEEARYGERLIQFASENLVTEILIHPAVSTLSQCVRNLLSSFTRHRHIIHAGYTFHGNGSWALQDGTFSYADFAEAFQELEVQRVIHAYENGISIDLHCAAEGDWTKLPKEGFAKICRVRLNPTDVLTTGSPSVSKFTKYLDQFLTPTVLEDILESSDVVGNIRFSRPTLYVFPGGQGDAALFGINGFNMLLDGGYSRKACFWDFVRHLDRLDAILMSRLNNSNVSGISSVIKRKKQGALYPQIGHFFCNIQERKSLLSPDGDKDKDPLIINLLDEGHNIIQDLNLLNLTPQTCYRDPNPIILYHKVGHGTLNMFVLSPDKNSKEVREFLQKWHQSDIKLFSGSKFGRDFTFPLQNLTSICALLIWQPANPNDTITRILYPGSAPQKLIFDGLDRLKAVEYMKQPVCTVKSFVSVKKPNKQDVLEKLAIKASIADKKTQNKGLIEELKLKNAEMNGDIRNLQENKKFVKKSEEKDKNKVEKSEENGNNEKPKILKQKQVERKGKPSEDGTAKRKPIDKKGPPTPKKTVENKKFDEIKEKKSIRKDSPGSTPAKSTKDENNRKVVESKRQPQKRDTSQFKASSVESKVKSERKPISRPPKVTKGPASPMKKIPNGNVKSDHIFKRGKLDKEGTTDSSTVSTPSADQESILKKDISALTPEELQLLKDKELDELKEEQEAVKEIEAVFRKGEKETATAEEPAGVRKVKEIPISTTVEDQLETEEYLVVEKEEIEHESLEQEGKDEEEMRKLTKDSEESEKNKRPIEKTSQTEVQKLTSPEDNKESSPDNKKDEEIKEVVESHPDEKVSGNVESGATTTAPTLPEDERITLNDIKEDKFIQEKHVKEETKEKDIPIIQLSMPIAQQESHSKPPPQVSIPLEKQKPMRDLVKTPDEVADLPVHEEVDYREDFHGEDKKDEAKKTIDVKEEKKTDVLEKAEVETREKPDQDNNLKKLEFNEEEVAAEVVNGETQDSESELNGYGVRKEDEIQEVIEKDKEDIKALIEEADKRPMELQMGDKDKIQAIKASKHEIAAMDNKLDNLKQEVEVPIEAIQMTSTDLSKPDPPANPNLGKELKEISKFQEKLDELKDEVKVKLSNQSPEHAESVILPDSSPEEDKPVGIFRKLEDIDKAELGRKSPAEREEDVKKIVAGVAEVLKSEAPLEELGYSVTRELRETHITTQDSTIPSESLIHAIPEESSLDDKDPTKLDDSSVHRMLVTASSEDGGEEIEICPAGSITFSRSSESSGRSSPEGTQKTTQSQKSSISDIASTTKLISEVAATSPKVGLNEDVTKKTVEDSPNKIEIYSNENKEVDTSEKPKAERRQSLLEKTEEFLEKSEEVFEDVLTSIGSKAHEILNGISKTESDLEANKITKNKQEEESKIHQDNETSEELPQGRRRSSLLESAEEFLRRSEKTLESMLTAVEGAAESVFHDIQSEKQKDQANIVDKVDTKELEKGKEMKSGDSHHIADDSVSKIENRTKNEIKGDDKLQQENEKKEEVCSLINVQEKKDEERIEDIFNPDGHIFRKDEKHIGQEFKDSDKSKEELDRDLNPNDKDIKIDQVTIKNEEKGTETIVDPLQKDYEDLTNISKETSLEKCPKPEDKGFQLDEETLKKEEKQIEEETDHVKKDYDDLRRLSKDIAFEKGPKPEDKGFHLDEETLKKEEKQIEEEAAHVKEDYDDLRRLSKDIAFEKCSKPEEKGFHLDEETLKKEEKQIQEEADHVKKDYDDLRRLSKDVSFEKCPKPEDKGFHLDEETLKKEEKQIQEEADHVKKDYDDIRRLSKDISFEKCPKPEEKGFKLDEETRKQEEKQLEKEAAHVKEDYDDLRRLSKDVSFEKCSKPDDKDFKLDVETLKKEEKQIEEEAAHVKEDYDDLRRLSKDIAFEKCSKPEEKGFHLDEETRKQEEKQIQEEAAHVKEDYDDLRRLSKDVSFEKCSKPDDKDFKLDVETLKKEEKQIEEEAAHVKEDSDNLRRLSKDVSFEKCSKPEDKDFKLDVETLKKEEKQIEEEAAHVKEDYDDLRRLSKDIAFEKCSKPEEKGFHLDEETLKKEEKQIEEEADHVKEDYDDLRRLSKDVSFEKCPKPEDKGFHLNEETLKKEEKQIQEEADHVKKDYDDIRRLSKDISFEKCPKPEEKGFKLDEETRKQEEKQIEEEAAHVKEDYDDLRRLSKDVSFEKCSKPDDKDFKLDVETLKKEEKQIEEEAAHVKEDYDDLRRLSKDIAFEKCSKPEEKGFHLDQETLKKEEKQIQEEANHVKKDYDDLRRLSKDVSFEKCSKPDDKDFKLDEETLKKEEKQIQEEADHVKKDYNDLRRLSQDISFEKCSKPEEKAFKVDEETLKKEEKQIEEEADHVKEDYDDLRRLSKDVSFEKCPKPEDKGFHLDEETLKKEEKQIEEEADHVKKDYDDLRRLSKDIAFEKCSKPEEKAFKLDEETLNKEEKQIEEEADHVKKDYDDLRRLSKDIAFEKGLKSEDKGFKLDEETLKKDEKQLEKVEDSRMSGATEVNQISDIATVEKRKSSGEFSSDEEILKKQHHLENVPHDLRKSYEDLTKITDTSAFDKSKEENKLDEELMKKEAKPEKLPEPIINKYEVSEDIKLKEEKKQLDSDLTNLEKELKNSKKWEKDDNFIAKPDEKDSLNVQHPELKKLSISDVDITLKTDFDHKNETQCFLDNEKFVIGKDVQVASSTEKITKSPKDPLPSTKIDNPLSEPTDTDDDEDLSTKSQVAHSQSDLDDTEPKMTTSMFLPQPDEDSSELPSTYLYEITKAKFTTVSGDESEICQVIEGASGSTIDDPTYLYEITKAKFTSDHEEVDVMTGSFIGELPTARQQEDPMTTSVYFEETSDPIASWGKPLGLPSPAPPTNGTPKKEKKVSSYVLANNKLNDDKRRAESPSLKFKSRKLNPIYVDLTYIPHQGNHYYTFVEFFKRIRARYYVFSGLEPSRQVFEALLEAKQTWENKDLEVTIIPTYDTDTLGYWVVENEELLSKFKIDLAPSASRCTINLQDHETSCSAYRLEF</sequence>
<feature type="compositionally biased region" description="Basic and acidic residues" evidence="2">
    <location>
        <begin position="1362"/>
        <end position="1372"/>
    </location>
</feature>
<feature type="region of interest" description="Disordered" evidence="2">
    <location>
        <begin position="2751"/>
        <end position="2821"/>
    </location>
</feature>
<feature type="coiled-coil region" evidence="1">
    <location>
        <begin position="738"/>
        <end position="765"/>
    </location>
</feature>
<feature type="coiled-coil region" evidence="1">
    <location>
        <begin position="1056"/>
        <end position="1115"/>
    </location>
</feature>
<dbReference type="Pfam" id="PF25281">
    <property type="entry name" value="MBL_MAP1B"/>
    <property type="match status" value="1"/>
</dbReference>
<evidence type="ECO:0008006" key="7">
    <source>
        <dbReference type="Google" id="ProtNLM"/>
    </source>
</evidence>
<proteinExistence type="predicted"/>
<feature type="compositionally biased region" description="Basic and acidic residues" evidence="2">
    <location>
        <begin position="849"/>
        <end position="878"/>
    </location>
</feature>
<feature type="compositionally biased region" description="Low complexity" evidence="2">
    <location>
        <begin position="1311"/>
        <end position="1335"/>
    </location>
</feature>
<feature type="region of interest" description="Disordered" evidence="2">
    <location>
        <begin position="2625"/>
        <end position="2645"/>
    </location>
</feature>
<feature type="compositionally biased region" description="Basic and acidic residues" evidence="2">
    <location>
        <begin position="798"/>
        <end position="837"/>
    </location>
</feature>
<feature type="coiled-coil region" evidence="1">
    <location>
        <begin position="1730"/>
        <end position="1846"/>
    </location>
</feature>
<feature type="region of interest" description="Disordered" evidence="2">
    <location>
        <begin position="536"/>
        <end position="722"/>
    </location>
</feature>
<dbReference type="GO" id="GO:0007399">
    <property type="term" value="P:nervous system development"/>
    <property type="evidence" value="ECO:0007669"/>
    <property type="project" value="UniProtKB-ARBA"/>
</dbReference>
<accession>A0ABD1FAW6</accession>
<feature type="compositionally biased region" description="Basic and acidic residues" evidence="2">
    <location>
        <begin position="951"/>
        <end position="1026"/>
    </location>
</feature>
<keyword evidence="6" id="KW-1185">Reference proteome</keyword>
<feature type="compositionally biased region" description="Polar residues" evidence="2">
    <location>
        <begin position="838"/>
        <end position="848"/>
    </location>
</feature>
<evidence type="ECO:0000313" key="5">
    <source>
        <dbReference type="EMBL" id="KAL1513815.1"/>
    </source>
</evidence>
<organism evidence="5 6">
    <name type="scientific">Hypothenemus hampei</name>
    <name type="common">Coffee berry borer</name>
    <dbReference type="NCBI Taxonomy" id="57062"/>
    <lineage>
        <taxon>Eukaryota</taxon>
        <taxon>Metazoa</taxon>
        <taxon>Ecdysozoa</taxon>
        <taxon>Arthropoda</taxon>
        <taxon>Hexapoda</taxon>
        <taxon>Insecta</taxon>
        <taxon>Pterygota</taxon>
        <taxon>Neoptera</taxon>
        <taxon>Endopterygota</taxon>
        <taxon>Coleoptera</taxon>
        <taxon>Polyphaga</taxon>
        <taxon>Cucujiformia</taxon>
        <taxon>Curculionidae</taxon>
        <taxon>Scolytinae</taxon>
        <taxon>Hypothenemus</taxon>
    </lineage>
</organism>
<feature type="domain" description="Microtubule-associated protein 1A/B/S-like MBL-like" evidence="4">
    <location>
        <begin position="223"/>
        <end position="485"/>
    </location>
</feature>
<feature type="compositionally biased region" description="Basic and acidic residues" evidence="2">
    <location>
        <begin position="1271"/>
        <end position="1284"/>
    </location>
</feature>
<feature type="region of interest" description="Disordered" evidence="2">
    <location>
        <begin position="933"/>
        <end position="1026"/>
    </location>
</feature>
<feature type="domain" description="Microtubule-associated protein 1B/S N-terminal" evidence="3">
    <location>
        <begin position="24"/>
        <end position="214"/>
    </location>
</feature>
<evidence type="ECO:0000256" key="2">
    <source>
        <dbReference type="SAM" id="MobiDB-lite"/>
    </source>
</evidence>
<feature type="compositionally biased region" description="Basic and acidic residues" evidence="2">
    <location>
        <begin position="1434"/>
        <end position="1458"/>
    </location>
</feature>
<dbReference type="InterPro" id="IPR026074">
    <property type="entry name" value="MAP1"/>
</dbReference>
<feature type="region of interest" description="Disordered" evidence="2">
    <location>
        <begin position="1249"/>
        <end position="1339"/>
    </location>
</feature>
<feature type="region of interest" description="Disordered" evidence="2">
    <location>
        <begin position="1164"/>
        <end position="1192"/>
    </location>
</feature>
<feature type="region of interest" description="Disordered" evidence="2">
    <location>
        <begin position="1433"/>
        <end position="1475"/>
    </location>
</feature>
<feature type="compositionally biased region" description="Polar residues" evidence="2">
    <location>
        <begin position="881"/>
        <end position="891"/>
    </location>
</feature>
<dbReference type="Pfam" id="PF23415">
    <property type="entry name" value="MAPB1_N"/>
    <property type="match status" value="1"/>
</dbReference>
<feature type="compositionally biased region" description="Polar residues" evidence="2">
    <location>
        <begin position="1249"/>
        <end position="1258"/>
    </location>
</feature>
<feature type="region of interest" description="Disordered" evidence="2">
    <location>
        <begin position="1526"/>
        <end position="1570"/>
    </location>
</feature>
<feature type="region of interest" description="Disordered" evidence="2">
    <location>
        <begin position="1864"/>
        <end position="1889"/>
    </location>
</feature>
<feature type="coiled-coil region" evidence="1">
    <location>
        <begin position="1977"/>
        <end position="2182"/>
    </location>
</feature>
<dbReference type="EMBL" id="JBDJPC010000002">
    <property type="protein sequence ID" value="KAL1513815.1"/>
    <property type="molecule type" value="Genomic_DNA"/>
</dbReference>
<feature type="region of interest" description="Disordered" evidence="2">
    <location>
        <begin position="2204"/>
        <end position="2226"/>
    </location>
</feature>
<feature type="region of interest" description="Disordered" evidence="2">
    <location>
        <begin position="786"/>
        <end position="900"/>
    </location>
</feature>
<feature type="compositionally biased region" description="Basic and acidic residues" evidence="2">
    <location>
        <begin position="690"/>
        <end position="705"/>
    </location>
</feature>
<evidence type="ECO:0000259" key="3">
    <source>
        <dbReference type="Pfam" id="PF23415"/>
    </source>
</evidence>
<reference evidence="5 6" key="1">
    <citation type="submission" date="2024-05" db="EMBL/GenBank/DDBJ databases">
        <title>Genetic variation in Jamaican populations of the coffee berry borer (Hypothenemus hampei).</title>
        <authorList>
            <person name="Errbii M."/>
            <person name="Myrie A."/>
        </authorList>
    </citation>
    <scope>NUCLEOTIDE SEQUENCE [LARGE SCALE GENOMIC DNA]</scope>
    <source>
        <strain evidence="5">JA-Hopewell-2020-01-JO</strain>
        <tissue evidence="5">Whole body</tissue>
    </source>
</reference>
<feature type="compositionally biased region" description="Polar residues" evidence="2">
    <location>
        <begin position="706"/>
        <end position="718"/>
    </location>
</feature>
<feature type="region of interest" description="Disordered" evidence="2">
    <location>
        <begin position="2915"/>
        <end position="2937"/>
    </location>
</feature>
<keyword evidence="1" id="KW-0175">Coiled coil</keyword>
<gene>
    <name evidence="5" type="ORF">ABEB36_003170</name>
</gene>
<dbReference type="Proteomes" id="UP001566132">
    <property type="component" value="Unassembled WGS sequence"/>
</dbReference>
<feature type="compositionally biased region" description="Basic and acidic residues" evidence="2">
    <location>
        <begin position="599"/>
        <end position="619"/>
    </location>
</feature>
<evidence type="ECO:0000259" key="4">
    <source>
        <dbReference type="Pfam" id="PF25281"/>
    </source>
</evidence>
<name>A0ABD1FAW6_HYPHA</name>
<evidence type="ECO:0000256" key="1">
    <source>
        <dbReference type="SAM" id="Coils"/>
    </source>
</evidence>
<protein>
    <recommendedName>
        <fullName evidence="7">Microtubule-associated protein futsch</fullName>
    </recommendedName>
</protein>
<dbReference type="InterPro" id="IPR057480">
    <property type="entry name" value="MAP1A/B/S-like_MBL"/>
</dbReference>
<feature type="compositionally biased region" description="Basic and acidic residues" evidence="2">
    <location>
        <begin position="627"/>
        <end position="649"/>
    </location>
</feature>